<evidence type="ECO:0000313" key="3">
    <source>
        <dbReference type="EMBL" id="KXH43218.1"/>
    </source>
</evidence>
<gene>
    <name evidence="3" type="ORF">CNYM01_03193</name>
</gene>
<reference evidence="3 4" key="1">
    <citation type="submission" date="2014-02" db="EMBL/GenBank/DDBJ databases">
        <title>The genome sequence of Colletotrichum nymphaeae SA-01.</title>
        <authorList>
            <person name="Baroncelli R."/>
            <person name="Thon M.R."/>
        </authorList>
    </citation>
    <scope>NUCLEOTIDE SEQUENCE [LARGE SCALE GENOMIC DNA]</scope>
    <source>
        <strain evidence="3 4">SA-01</strain>
    </source>
</reference>
<feature type="coiled-coil region" evidence="1">
    <location>
        <begin position="278"/>
        <end position="324"/>
    </location>
</feature>
<name>A0A135T4Y6_9PEZI</name>
<dbReference type="AlphaFoldDB" id="A0A135T4Y6"/>
<dbReference type="Proteomes" id="UP000070054">
    <property type="component" value="Unassembled WGS sequence"/>
</dbReference>
<keyword evidence="4" id="KW-1185">Reference proteome</keyword>
<dbReference type="EMBL" id="JEMN01001239">
    <property type="protein sequence ID" value="KXH43218.1"/>
    <property type="molecule type" value="Genomic_DNA"/>
</dbReference>
<proteinExistence type="predicted"/>
<feature type="region of interest" description="Disordered" evidence="2">
    <location>
        <begin position="175"/>
        <end position="217"/>
    </location>
</feature>
<organism evidence="3 4">
    <name type="scientific">Colletotrichum nymphaeae SA-01</name>
    <dbReference type="NCBI Taxonomy" id="1460502"/>
    <lineage>
        <taxon>Eukaryota</taxon>
        <taxon>Fungi</taxon>
        <taxon>Dikarya</taxon>
        <taxon>Ascomycota</taxon>
        <taxon>Pezizomycotina</taxon>
        <taxon>Sordariomycetes</taxon>
        <taxon>Hypocreomycetidae</taxon>
        <taxon>Glomerellales</taxon>
        <taxon>Glomerellaceae</taxon>
        <taxon>Colletotrichum</taxon>
        <taxon>Colletotrichum acutatum species complex</taxon>
    </lineage>
</organism>
<protein>
    <submittedName>
        <fullName evidence="3">Uncharacterized protein</fullName>
    </submittedName>
</protein>
<sequence>MDRSKLDEGNPAVDYALPDLPRRAIPQFSNYGFRRQGNEAARFRIGQLETKVIELHEMQDRLRPGHEKLSLEARAYRNDAHLSKADLEDDLGNIRNHSLRSLGKRVATQLEEAIEALDRVLTPLDEAIHAQTSTDHADAAQKLNLRLRKAILHKDDWKNVLEALERKNMVKQAGTARANQAVPLNDHNHGMSTRKSADGSKLLSSEKVRTPNVEAENTPAEEVTIAMMLRTKAMMEERRAKSERPTGEMERLKIEEIDKFRPIIEKYEAWGQSKDEELVRLAGEVKRKNERLAQENARLHSRVEGAMMKEIEELRGEIAKLETQASLDSKPGVKSYSAWDIEEDFGKDKEKIKKANEQELNEYSGQGQRKHMLEKLQREKASLVMNYCGFGQVTKNLRRKPREKKDNDGKPLMMEMIPQIWDTVAEITDTSEDDRPDDHEANKATEAFQQA</sequence>
<accession>A0A135T4Y6</accession>
<feature type="region of interest" description="Disordered" evidence="2">
    <location>
        <begin position="427"/>
        <end position="451"/>
    </location>
</feature>
<keyword evidence="1" id="KW-0175">Coiled coil</keyword>
<evidence type="ECO:0000256" key="2">
    <source>
        <dbReference type="SAM" id="MobiDB-lite"/>
    </source>
</evidence>
<evidence type="ECO:0000256" key="1">
    <source>
        <dbReference type="SAM" id="Coils"/>
    </source>
</evidence>
<feature type="non-terminal residue" evidence="3">
    <location>
        <position position="451"/>
    </location>
</feature>
<comment type="caution">
    <text evidence="3">The sequence shown here is derived from an EMBL/GenBank/DDBJ whole genome shotgun (WGS) entry which is preliminary data.</text>
</comment>
<evidence type="ECO:0000313" key="4">
    <source>
        <dbReference type="Proteomes" id="UP000070054"/>
    </source>
</evidence>